<dbReference type="SMART" id="SM00855">
    <property type="entry name" value="PGAM"/>
    <property type="match status" value="1"/>
</dbReference>
<keyword evidence="2" id="KW-1185">Reference proteome</keyword>
<sequence length="175" mass="19111">MTCPKTLILVRHSQAGDAEAFARTGQEDQLRPLTPRGVARMDEAALGLATLLKGDVALFTSPYVRARQTTEILARALPARAVEETPELVPEADPARQMAWLRGLGKALPSTLILVGHEPNLSLLAGWLLTGRRHAPVRMKKGGACAFALEKDCREGGAVLQWLLTQRQLRLLQPH</sequence>
<gene>
    <name evidence="1" type="ORF">SAMN05421721_11147</name>
</gene>
<evidence type="ECO:0000313" key="2">
    <source>
        <dbReference type="Proteomes" id="UP000199556"/>
    </source>
</evidence>
<dbReference type="InterPro" id="IPR013078">
    <property type="entry name" value="His_Pase_superF_clade-1"/>
</dbReference>
<dbReference type="Proteomes" id="UP000199556">
    <property type="component" value="Unassembled WGS sequence"/>
</dbReference>
<dbReference type="CDD" id="cd07067">
    <property type="entry name" value="HP_PGM_like"/>
    <property type="match status" value="1"/>
</dbReference>
<reference evidence="1 2" key="1">
    <citation type="submission" date="2016-10" db="EMBL/GenBank/DDBJ databases">
        <authorList>
            <person name="de Groot N.N."/>
        </authorList>
    </citation>
    <scope>NUCLEOTIDE SEQUENCE [LARGE SCALE GENOMIC DNA]</scope>
    <source>
        <strain evidence="1 2">DSM 4180</strain>
    </source>
</reference>
<protein>
    <submittedName>
        <fullName evidence="1">Phosphohistidine phosphatase, SixA</fullName>
    </submittedName>
</protein>
<dbReference type="SUPFAM" id="SSF53254">
    <property type="entry name" value="Phosphoglycerate mutase-like"/>
    <property type="match status" value="1"/>
</dbReference>
<name>A0A1I4S119_ECTMO</name>
<evidence type="ECO:0000313" key="1">
    <source>
        <dbReference type="EMBL" id="SFM57913.1"/>
    </source>
</evidence>
<dbReference type="Gene3D" id="3.40.50.1240">
    <property type="entry name" value="Phosphoglycerate mutase-like"/>
    <property type="match status" value="1"/>
</dbReference>
<dbReference type="RefSeq" id="WP_177217640.1">
    <property type="nucleotide sequence ID" value="NZ_FOUO01000011.1"/>
</dbReference>
<organism evidence="1 2">
    <name type="scientific">Ectothiorhodospira mobilis</name>
    <dbReference type="NCBI Taxonomy" id="195064"/>
    <lineage>
        <taxon>Bacteria</taxon>
        <taxon>Pseudomonadati</taxon>
        <taxon>Pseudomonadota</taxon>
        <taxon>Gammaproteobacteria</taxon>
        <taxon>Chromatiales</taxon>
        <taxon>Ectothiorhodospiraceae</taxon>
        <taxon>Ectothiorhodospira</taxon>
    </lineage>
</organism>
<accession>A0A1I4S119</accession>
<dbReference type="AlphaFoldDB" id="A0A1I4S119"/>
<dbReference type="InterPro" id="IPR029033">
    <property type="entry name" value="His_PPase_superfam"/>
</dbReference>
<dbReference type="EMBL" id="FOUO01000011">
    <property type="protein sequence ID" value="SFM57913.1"/>
    <property type="molecule type" value="Genomic_DNA"/>
</dbReference>
<proteinExistence type="predicted"/>
<dbReference type="Pfam" id="PF00300">
    <property type="entry name" value="His_Phos_1"/>
    <property type="match status" value="1"/>
</dbReference>
<dbReference type="STRING" id="195064.SAMN05421721_11147"/>